<feature type="binding site" evidence="9">
    <location>
        <begin position="386"/>
        <end position="390"/>
    </location>
    <ligand>
        <name>substrate</name>
    </ligand>
</feature>
<keyword evidence="7 9" id="KW-0269">Exonuclease</keyword>
<dbReference type="PANTHER" id="PTHR43694">
    <property type="entry name" value="RIBONUCLEASE J"/>
    <property type="match status" value="1"/>
</dbReference>
<evidence type="ECO:0000256" key="6">
    <source>
        <dbReference type="ARBA" id="ARBA00022833"/>
    </source>
</evidence>
<accession>A0ABT2N017</accession>
<name>A0ABT2N017_9CYAN</name>
<evidence type="ECO:0000259" key="11">
    <source>
        <dbReference type="SMART" id="SM00849"/>
    </source>
</evidence>
<proteinExistence type="inferred from homology"/>
<dbReference type="PROSITE" id="PS01292">
    <property type="entry name" value="UPF0036"/>
    <property type="match status" value="1"/>
</dbReference>
<evidence type="ECO:0000313" key="13">
    <source>
        <dbReference type="Proteomes" id="UP001525890"/>
    </source>
</evidence>
<dbReference type="EMBL" id="JAMXFF010000090">
    <property type="protein sequence ID" value="MCT7970333.1"/>
    <property type="molecule type" value="Genomic_DNA"/>
</dbReference>
<gene>
    <name evidence="9" type="primary">rnj</name>
    <name evidence="12" type="ORF">NG799_28870</name>
</gene>
<evidence type="ECO:0000256" key="7">
    <source>
        <dbReference type="ARBA" id="ARBA00022839"/>
    </source>
</evidence>
<protein>
    <recommendedName>
        <fullName evidence="9">Ribonuclease J</fullName>
        <shortName evidence="9">RNase J</shortName>
        <ecNumber evidence="9">3.1.-.-</ecNumber>
    </recommendedName>
</protein>
<dbReference type="PIRSF" id="PIRSF004803">
    <property type="entry name" value="RnjA"/>
    <property type="match status" value="1"/>
</dbReference>
<dbReference type="PANTHER" id="PTHR43694:SF1">
    <property type="entry name" value="RIBONUCLEASE J"/>
    <property type="match status" value="1"/>
</dbReference>
<comment type="subunit">
    <text evidence="9">Homodimer, may be a subunit of the RNA degradosome.</text>
</comment>
<dbReference type="SUPFAM" id="SSF56281">
    <property type="entry name" value="Metallo-hydrolase/oxidoreductase"/>
    <property type="match status" value="1"/>
</dbReference>
<dbReference type="Gene3D" id="3.40.50.10710">
    <property type="entry name" value="Metallo-hydrolase/oxidoreductase"/>
    <property type="match status" value="1"/>
</dbReference>
<dbReference type="InterPro" id="IPR055132">
    <property type="entry name" value="RNase_J_b_CASP"/>
</dbReference>
<dbReference type="InterPro" id="IPR011108">
    <property type="entry name" value="RMMBL"/>
</dbReference>
<keyword evidence="9" id="KW-0698">rRNA processing</keyword>
<evidence type="ECO:0000313" key="12">
    <source>
        <dbReference type="EMBL" id="MCT7970333.1"/>
    </source>
</evidence>
<comment type="function">
    <text evidence="9">An RNase that has 5'-3' exonuclease and possibly endonuclease activity. Involved in maturation of rRNA and in some organisms also mRNA maturation and/or decay.</text>
</comment>
<dbReference type="Proteomes" id="UP001525890">
    <property type="component" value="Unassembled WGS sequence"/>
</dbReference>
<dbReference type="Pfam" id="PF17770">
    <property type="entry name" value="RNase_J_C"/>
    <property type="match status" value="1"/>
</dbReference>
<keyword evidence="5 9" id="KW-0378">Hydrolase</keyword>
<evidence type="ECO:0000256" key="10">
    <source>
        <dbReference type="SAM" id="MobiDB-lite"/>
    </source>
</evidence>
<keyword evidence="4 9" id="KW-0255">Endonuclease</keyword>
<dbReference type="InterPro" id="IPR004613">
    <property type="entry name" value="RNase_J"/>
</dbReference>
<dbReference type="InterPro" id="IPR001587">
    <property type="entry name" value="RNase_J_CS"/>
</dbReference>
<evidence type="ECO:0000256" key="4">
    <source>
        <dbReference type="ARBA" id="ARBA00022759"/>
    </source>
</evidence>
<evidence type="ECO:0000256" key="2">
    <source>
        <dbReference type="ARBA" id="ARBA00022722"/>
    </source>
</evidence>
<evidence type="ECO:0000256" key="3">
    <source>
        <dbReference type="ARBA" id="ARBA00022723"/>
    </source>
</evidence>
<comment type="subcellular location">
    <subcellularLocation>
        <location evidence="9">Cytoplasm</location>
    </subcellularLocation>
</comment>
<feature type="domain" description="Metallo-beta-lactamase" evidence="11">
    <location>
        <begin position="40"/>
        <end position="237"/>
    </location>
</feature>
<keyword evidence="6" id="KW-0862">Zinc</keyword>
<dbReference type="InterPro" id="IPR030854">
    <property type="entry name" value="RNase_J_bac"/>
</dbReference>
<keyword evidence="13" id="KW-1185">Reference proteome</keyword>
<dbReference type="InterPro" id="IPR036866">
    <property type="entry name" value="RibonucZ/Hydroxyglut_hydro"/>
</dbReference>
<comment type="caution">
    <text evidence="12">The sequence shown here is derived from an EMBL/GenBank/DDBJ whole genome shotgun (WGS) entry which is preliminary data.</text>
</comment>
<feature type="region of interest" description="Disordered" evidence="10">
    <location>
        <begin position="583"/>
        <end position="611"/>
    </location>
</feature>
<dbReference type="NCBIfam" id="TIGR00649">
    <property type="entry name" value="MG423"/>
    <property type="match status" value="1"/>
</dbReference>
<dbReference type="Gene3D" id="3.10.20.580">
    <property type="match status" value="1"/>
</dbReference>
<sequence length="611" mass="67065">MTNSPITLAKEKKTVSKNGSAKGSGPTLKIIPLGGLHEIGKNTCVFEFEDEIILVDAGLAFPTDGMHGVNIVLPDMTYLRDNRDKIKGMVVTHGHEDHIGGIAFHLKQFDIPVIYGPRLAMSLLEGKLEEAGVSDRTELRTVSPRDVVRFGKHFVVEYIRNTHSMADSFTVAIHTPVGIVIHTGDFKIDHTPVDGEHFDLQRLAEYGEKGVLCLISDSTNAEVPGYTPSERSVYPNLDRVFSQAEGRILVTTFASSVHRLNIILDLAKKQGRTVCVVGRSMLNVIAHARNLGYIKCEDSLFLPLHAVRSLPDNKVLILTTGSQGEPMSALTRIANGEHRKVKIRKGDTVVFSANPIPGNTIAVVNTIDKLMIQGANVIYGRNQGIHVSGHGCQEEHKLMIALTRPKYFLPVHGEHRMLVQHSKIAQSMGIPAENMVIINNGDVVGLTPDSIGIIDQVPSGIELVDASRSGVVKDEVLKERQQLAADGVVTIAAAIGWDGKLAADTATHLRGVVSSIEPNLLKKWIGQIIEGVLSDRWSEFSRTLEDGTPEVDWMGLQNHIERDIQRMLRRELQSNPLLVFLMQNPQEPPTVQEQPATTGRRRTRSTAKVAS</sequence>
<dbReference type="InterPro" id="IPR041636">
    <property type="entry name" value="RNase_J_C"/>
</dbReference>
<dbReference type="RefSeq" id="WP_368009750.1">
    <property type="nucleotide sequence ID" value="NZ_JAMXFF010000090.1"/>
</dbReference>
<dbReference type="HAMAP" id="MF_01491">
    <property type="entry name" value="RNase_J_bact"/>
    <property type="match status" value="1"/>
</dbReference>
<keyword evidence="1 9" id="KW-0963">Cytoplasm</keyword>
<dbReference type="EC" id="3.1.-.-" evidence="9"/>
<evidence type="ECO:0000256" key="8">
    <source>
        <dbReference type="ARBA" id="ARBA00022884"/>
    </source>
</evidence>
<evidence type="ECO:0000256" key="1">
    <source>
        <dbReference type="ARBA" id="ARBA00022490"/>
    </source>
</evidence>
<feature type="compositionally biased region" description="Polar residues" evidence="10">
    <location>
        <begin position="583"/>
        <end position="596"/>
    </location>
</feature>
<reference evidence="12 13" key="1">
    <citation type="journal article" date="2022" name="Front. Microbiol.">
        <title>High genomic differentiation and limited gene flow indicate recent cryptic speciation within the genus Laspinema (cyanobacteria).</title>
        <authorList>
            <person name="Stanojkovic A."/>
            <person name="Skoupy S."/>
            <person name="Skaloud P."/>
            <person name="Dvorak P."/>
        </authorList>
    </citation>
    <scope>NUCLEOTIDE SEQUENCE [LARGE SCALE GENOMIC DNA]</scope>
    <source>
        <strain evidence="12 13">D2a</strain>
    </source>
</reference>
<evidence type="ECO:0000256" key="5">
    <source>
        <dbReference type="ARBA" id="ARBA00022801"/>
    </source>
</evidence>
<dbReference type="Pfam" id="PF22505">
    <property type="entry name" value="RNase_J_b_CASP"/>
    <property type="match status" value="1"/>
</dbReference>
<dbReference type="CDD" id="cd07714">
    <property type="entry name" value="RNaseJ_MBL-fold"/>
    <property type="match status" value="1"/>
</dbReference>
<dbReference type="SMART" id="SM00849">
    <property type="entry name" value="Lactamase_B"/>
    <property type="match status" value="1"/>
</dbReference>
<keyword evidence="3" id="KW-0479">Metal-binding</keyword>
<keyword evidence="8 9" id="KW-0694">RNA-binding</keyword>
<dbReference type="Pfam" id="PF07521">
    <property type="entry name" value="RMMBL"/>
    <property type="match status" value="1"/>
</dbReference>
<comment type="similarity">
    <text evidence="9">Belongs to the metallo-beta-lactamase superfamily. RNA-metabolizing metallo-beta-lactamase-like family. Bacterial RNase J subfamily.</text>
</comment>
<dbReference type="Pfam" id="PF00753">
    <property type="entry name" value="Lactamase_B"/>
    <property type="match status" value="1"/>
</dbReference>
<dbReference type="Gene3D" id="3.60.15.10">
    <property type="entry name" value="Ribonuclease Z/Hydroxyacylglutathione hydrolase-like"/>
    <property type="match status" value="1"/>
</dbReference>
<evidence type="ECO:0000256" key="9">
    <source>
        <dbReference type="HAMAP-Rule" id="MF_01491"/>
    </source>
</evidence>
<organism evidence="12 13">
    <name type="scientific">Laspinema palackyanum D2a</name>
    <dbReference type="NCBI Taxonomy" id="2953684"/>
    <lineage>
        <taxon>Bacteria</taxon>
        <taxon>Bacillati</taxon>
        <taxon>Cyanobacteriota</taxon>
        <taxon>Cyanophyceae</taxon>
        <taxon>Oscillatoriophycideae</taxon>
        <taxon>Oscillatoriales</taxon>
        <taxon>Laspinemataceae</taxon>
        <taxon>Laspinema</taxon>
        <taxon>Laspinema palackyanum</taxon>
    </lineage>
</organism>
<keyword evidence="2 9" id="KW-0540">Nuclease</keyword>
<dbReference type="InterPro" id="IPR001279">
    <property type="entry name" value="Metallo-B-lactamas"/>
</dbReference>
<dbReference type="InterPro" id="IPR042173">
    <property type="entry name" value="RNase_J_2"/>
</dbReference>